<comment type="caution">
    <text evidence="9">The sequence shown here is derived from an EMBL/GenBank/DDBJ whole genome shotgun (WGS) entry which is preliminary data.</text>
</comment>
<evidence type="ECO:0000256" key="3">
    <source>
        <dbReference type="ARBA" id="ARBA00022723"/>
    </source>
</evidence>
<accession>A0A2S4HHX3</accession>
<evidence type="ECO:0000256" key="4">
    <source>
        <dbReference type="ARBA" id="ARBA00023002"/>
    </source>
</evidence>
<dbReference type="Pfam" id="PF03460">
    <property type="entry name" value="NIR_SIR_ferr"/>
    <property type="match status" value="1"/>
</dbReference>
<proteinExistence type="predicted"/>
<dbReference type="PANTHER" id="PTHR32439">
    <property type="entry name" value="FERREDOXIN--NITRITE REDUCTASE, CHLOROPLASTIC"/>
    <property type="match status" value="1"/>
</dbReference>
<evidence type="ECO:0000256" key="5">
    <source>
        <dbReference type="ARBA" id="ARBA00023004"/>
    </source>
</evidence>
<keyword evidence="5" id="KW-0408">Iron</keyword>
<keyword evidence="3" id="KW-0479">Metal-binding</keyword>
<keyword evidence="2" id="KW-0349">Heme</keyword>
<keyword evidence="4" id="KW-0560">Oxidoreductase</keyword>
<dbReference type="GO" id="GO:0016491">
    <property type="term" value="F:oxidoreductase activity"/>
    <property type="evidence" value="ECO:0007669"/>
    <property type="project" value="UniProtKB-KW"/>
</dbReference>
<evidence type="ECO:0000259" key="8">
    <source>
        <dbReference type="Pfam" id="PF03460"/>
    </source>
</evidence>
<protein>
    <submittedName>
        <fullName evidence="9">Precorrin-3B synthase</fullName>
    </submittedName>
</protein>
<dbReference type="Proteomes" id="UP000237222">
    <property type="component" value="Unassembled WGS sequence"/>
</dbReference>
<dbReference type="AlphaFoldDB" id="A0A2S4HHX3"/>
<dbReference type="PANTHER" id="PTHR32439:SF9">
    <property type="entry name" value="BLR3264 PROTEIN"/>
    <property type="match status" value="1"/>
</dbReference>
<dbReference type="InterPro" id="IPR045854">
    <property type="entry name" value="NO2/SO3_Rdtase_4Fe4S_sf"/>
</dbReference>
<feature type="region of interest" description="Disordered" evidence="7">
    <location>
        <begin position="1"/>
        <end position="23"/>
    </location>
</feature>
<dbReference type="OrthoDB" id="7459360at2"/>
<dbReference type="RefSeq" id="WP_103683674.1">
    <property type="nucleotide sequence ID" value="NZ_PQGG01000013.1"/>
</dbReference>
<evidence type="ECO:0000313" key="9">
    <source>
        <dbReference type="EMBL" id="POP53602.1"/>
    </source>
</evidence>
<dbReference type="InterPro" id="IPR012798">
    <property type="entry name" value="Cbl_synth_CobG-like"/>
</dbReference>
<dbReference type="InterPro" id="IPR005117">
    <property type="entry name" value="NiRdtase/SiRdtase_haem-b_fer"/>
</dbReference>
<reference evidence="9 10" key="1">
    <citation type="submission" date="2018-01" db="EMBL/GenBank/DDBJ databases">
        <authorList>
            <person name="Yu X.-D."/>
        </authorList>
    </citation>
    <scope>NUCLEOTIDE SEQUENCE [LARGE SCALE GENOMIC DNA]</scope>
    <source>
        <strain evidence="9 10">ZX-21</strain>
    </source>
</reference>
<organism evidence="9 10">
    <name type="scientific">Zhongshania marina</name>
    <dbReference type="NCBI Taxonomy" id="2304603"/>
    <lineage>
        <taxon>Bacteria</taxon>
        <taxon>Pseudomonadati</taxon>
        <taxon>Pseudomonadota</taxon>
        <taxon>Gammaproteobacteria</taxon>
        <taxon>Cellvibrionales</taxon>
        <taxon>Spongiibacteraceae</taxon>
        <taxon>Zhongshania</taxon>
    </lineage>
</organism>
<keyword evidence="1" id="KW-0004">4Fe-4S</keyword>
<evidence type="ECO:0000256" key="7">
    <source>
        <dbReference type="SAM" id="MobiDB-lite"/>
    </source>
</evidence>
<sequence>MPQTTPSPFRRGHCPSAGTPMESGDGLLSRVNLLGGRLDVNQLIDLADWAEESGAPTLEITSRGKLQVRGLSAQSETLFTRELVATGLARETAAAEAARHVICSVAADFDPKALHDPYAIAQQLDTQLSTTPALWQLPNKFLICIDGGGGDLADKNADIRVDAISSAKGIAYRIALAGSRQSAVLLGYCQVQSCIDVIIFLVTTFLSINEQRKDKATRIKQLLNDDTFALFKTSVSDLLINVKPINTERTSAKLLGQQAGWFGFAPPFGVMSSDTARGLARLATAHGHHKFRVSPEKVLLIPGGHSDLSAPLETLGMIVTNGDPRLSLVACPGAPACLSGSTATRSLALTLAEHIPDLFDGELRTHFSGCPKGCANPQASPITIVAQQGNFDVIVNDRATPLNENKRVAQNLSTEELAMRLSTLSNTLKQARRDDESLSECIARLDIEQLKIELNT</sequence>
<dbReference type="GO" id="GO:0046872">
    <property type="term" value="F:metal ion binding"/>
    <property type="evidence" value="ECO:0007669"/>
    <property type="project" value="UniProtKB-KW"/>
</dbReference>
<dbReference type="SUPFAM" id="SSF56014">
    <property type="entry name" value="Nitrite and sulphite reductase 4Fe-4S domain-like"/>
    <property type="match status" value="2"/>
</dbReference>
<dbReference type="InterPro" id="IPR051329">
    <property type="entry name" value="NIR_SIR_4Fe-4S"/>
</dbReference>
<feature type="domain" description="Nitrite/Sulfite reductase ferredoxin-like" evidence="8">
    <location>
        <begin position="20"/>
        <end position="73"/>
    </location>
</feature>
<dbReference type="SUPFAM" id="SSF55124">
    <property type="entry name" value="Nitrite/Sulfite reductase N-terminal domain-like"/>
    <property type="match status" value="2"/>
</dbReference>
<dbReference type="EMBL" id="PQGG01000013">
    <property type="protein sequence ID" value="POP53602.1"/>
    <property type="molecule type" value="Genomic_DNA"/>
</dbReference>
<name>A0A2S4HHX3_9GAMM</name>
<evidence type="ECO:0000256" key="2">
    <source>
        <dbReference type="ARBA" id="ARBA00022617"/>
    </source>
</evidence>
<dbReference type="InterPro" id="IPR036136">
    <property type="entry name" value="Nit/Sulf_reduc_fer-like_dom_sf"/>
</dbReference>
<dbReference type="Gene3D" id="3.90.480.10">
    <property type="entry name" value="Sulfite Reductase Hemoprotein,Domain 2"/>
    <property type="match status" value="1"/>
</dbReference>
<evidence type="ECO:0000313" key="10">
    <source>
        <dbReference type="Proteomes" id="UP000237222"/>
    </source>
</evidence>
<evidence type="ECO:0000256" key="6">
    <source>
        <dbReference type="ARBA" id="ARBA00023014"/>
    </source>
</evidence>
<dbReference type="NCBIfam" id="TIGR02435">
    <property type="entry name" value="CobG"/>
    <property type="match status" value="1"/>
</dbReference>
<dbReference type="Gene3D" id="3.30.413.10">
    <property type="entry name" value="Sulfite Reductase Hemoprotein, domain 1"/>
    <property type="match status" value="2"/>
</dbReference>
<dbReference type="GO" id="GO:0051539">
    <property type="term" value="F:4 iron, 4 sulfur cluster binding"/>
    <property type="evidence" value="ECO:0007669"/>
    <property type="project" value="UniProtKB-KW"/>
</dbReference>
<gene>
    <name evidence="9" type="primary">cobG</name>
    <name evidence="9" type="ORF">C0068_06510</name>
</gene>
<evidence type="ECO:0000256" key="1">
    <source>
        <dbReference type="ARBA" id="ARBA00022485"/>
    </source>
</evidence>
<keyword evidence="6" id="KW-0411">Iron-sulfur</keyword>